<dbReference type="OrthoDB" id="9808408at2"/>
<evidence type="ECO:0000313" key="10">
    <source>
        <dbReference type="EMBL" id="RXG27520.1"/>
    </source>
</evidence>
<dbReference type="InterPro" id="IPR050428">
    <property type="entry name" value="TCS_sensor_his_kinase"/>
</dbReference>
<keyword evidence="4" id="KW-0808">Transferase</keyword>
<evidence type="ECO:0000313" key="11">
    <source>
        <dbReference type="EMBL" id="SHH57212.1"/>
    </source>
</evidence>
<name>A0A1M5U2F7_9FLAO</name>
<evidence type="ECO:0000256" key="4">
    <source>
        <dbReference type="ARBA" id="ARBA00022679"/>
    </source>
</evidence>
<dbReference type="RefSeq" id="WP_072980059.1">
    <property type="nucleotide sequence ID" value="NZ_FQXT01000001.1"/>
</dbReference>
<dbReference type="Proteomes" id="UP000290037">
    <property type="component" value="Unassembled WGS sequence"/>
</dbReference>
<keyword evidence="7 8" id="KW-1133">Transmembrane helix</keyword>
<keyword evidence="6 11" id="KW-0418">Kinase</keyword>
<dbReference type="PANTHER" id="PTHR45436">
    <property type="entry name" value="SENSOR HISTIDINE KINASE YKOH"/>
    <property type="match status" value="1"/>
</dbReference>
<evidence type="ECO:0000256" key="5">
    <source>
        <dbReference type="ARBA" id="ARBA00022692"/>
    </source>
</evidence>
<evidence type="ECO:0000313" key="13">
    <source>
        <dbReference type="Proteomes" id="UP000290037"/>
    </source>
</evidence>
<feature type="domain" description="Histidine kinase" evidence="9">
    <location>
        <begin position="220"/>
        <end position="422"/>
    </location>
</feature>
<accession>A0A1M5U2F7</accession>
<reference evidence="11" key="2">
    <citation type="submission" date="2016-11" db="EMBL/GenBank/DDBJ databases">
        <authorList>
            <person name="Jaros S."/>
            <person name="Januszkiewicz K."/>
            <person name="Wedrychowicz H."/>
        </authorList>
    </citation>
    <scope>NUCLEOTIDE SEQUENCE [LARGE SCALE GENOMIC DNA]</scope>
    <source>
        <strain evidence="11">DSM 19859</strain>
    </source>
</reference>
<dbReference type="Pfam" id="PF00512">
    <property type="entry name" value="HisKA"/>
    <property type="match status" value="1"/>
</dbReference>
<dbReference type="Pfam" id="PF02518">
    <property type="entry name" value="HATPase_c"/>
    <property type="match status" value="1"/>
</dbReference>
<dbReference type="SMART" id="SM00387">
    <property type="entry name" value="HATPase_c"/>
    <property type="match status" value="1"/>
</dbReference>
<gene>
    <name evidence="10" type="ORF">DSM01_3039</name>
    <name evidence="11" type="ORF">SAMN04487999_0535</name>
</gene>
<dbReference type="CDD" id="cd00075">
    <property type="entry name" value="HATPase"/>
    <property type="match status" value="1"/>
</dbReference>
<dbReference type="SMART" id="SM00388">
    <property type="entry name" value="HisKA"/>
    <property type="match status" value="1"/>
</dbReference>
<reference evidence="10 13" key="3">
    <citation type="submission" date="2018-07" db="EMBL/GenBank/DDBJ databases">
        <title>Leeuwenhoekiella genomics.</title>
        <authorList>
            <person name="Tahon G."/>
            <person name="Willems A."/>
        </authorList>
    </citation>
    <scope>NUCLEOTIDE SEQUENCE [LARGE SCALE GENOMIC DNA]</scope>
    <source>
        <strain evidence="10 13">LMG 24856</strain>
    </source>
</reference>
<evidence type="ECO:0000256" key="2">
    <source>
        <dbReference type="ARBA" id="ARBA00012438"/>
    </source>
</evidence>
<dbReference type="SUPFAM" id="SSF55874">
    <property type="entry name" value="ATPase domain of HSP90 chaperone/DNA topoisomerase II/histidine kinase"/>
    <property type="match status" value="1"/>
</dbReference>
<keyword evidence="3" id="KW-0597">Phosphoprotein</keyword>
<dbReference type="InterPro" id="IPR005467">
    <property type="entry name" value="His_kinase_dom"/>
</dbReference>
<evidence type="ECO:0000256" key="8">
    <source>
        <dbReference type="SAM" id="Phobius"/>
    </source>
</evidence>
<dbReference type="STRING" id="573501.SAMN04487999_0535"/>
<feature type="transmembrane region" description="Helical" evidence="8">
    <location>
        <begin position="135"/>
        <end position="158"/>
    </location>
</feature>
<feature type="transmembrane region" description="Helical" evidence="8">
    <location>
        <begin position="12"/>
        <end position="30"/>
    </location>
</feature>
<evidence type="ECO:0000259" key="9">
    <source>
        <dbReference type="PROSITE" id="PS50109"/>
    </source>
</evidence>
<dbReference type="AlphaFoldDB" id="A0A1M5U2F7"/>
<dbReference type="EMBL" id="QOVN01000007">
    <property type="protein sequence ID" value="RXG27520.1"/>
    <property type="molecule type" value="Genomic_DNA"/>
</dbReference>
<dbReference type="GO" id="GO:0005886">
    <property type="term" value="C:plasma membrane"/>
    <property type="evidence" value="ECO:0007669"/>
    <property type="project" value="TreeGrafter"/>
</dbReference>
<dbReference type="EC" id="2.7.13.3" evidence="2"/>
<reference evidence="12" key="1">
    <citation type="submission" date="2016-11" db="EMBL/GenBank/DDBJ databases">
        <authorList>
            <person name="Varghese N."/>
            <person name="Submissions S."/>
        </authorList>
    </citation>
    <scope>NUCLEOTIDE SEQUENCE [LARGE SCALE GENOMIC DNA]</scope>
    <source>
        <strain evidence="12">DSM 19859</strain>
    </source>
</reference>
<dbReference type="CDD" id="cd00082">
    <property type="entry name" value="HisKA"/>
    <property type="match status" value="1"/>
</dbReference>
<sequence length="422" mass="48450">MRLLNYTTQYFALLLLGVITIWAVAFYYAMLDEIYDSLDDGLENQKILLLKRAQEDPSILAHNDFDKHVYSFTPITAPSFEQQQERYQDTLMYMLNEEDYEPVRIYESAIQANGGYYKLKIITSMVEEDDLIEDLVSYLIGLYAFLVLCILILNNLLLKRIWKPFHYLIDQLKDFKLDRKTSLTTAPTKIEEFTLLNTTVTALIASAQRSYEEQKQFIENASHELQTPLAIVINKLELFIEQQPLSDEQLVQMASVLDNLGRLTRLNKSLLLLSKIENEQFQEEAEVDFKQLLHQSLSDFEAIAAHKNSALILLEETEMSYRMNRDLAVILVNNLIKNALVHGTPGAPIHLRLKQHALSITNQGTPTPLKVEDIFARFKKSGTNEKSTGLGLPIAQAIAVKYQLQLTYSYTEGHRFTLTFPI</sequence>
<dbReference type="SUPFAM" id="SSF47384">
    <property type="entry name" value="Homodimeric domain of signal transducing histidine kinase"/>
    <property type="match status" value="1"/>
</dbReference>
<dbReference type="PROSITE" id="PS50109">
    <property type="entry name" value="HIS_KIN"/>
    <property type="match status" value="1"/>
</dbReference>
<dbReference type="PANTHER" id="PTHR45436:SF5">
    <property type="entry name" value="SENSOR HISTIDINE KINASE TRCS"/>
    <property type="match status" value="1"/>
</dbReference>
<evidence type="ECO:0000256" key="7">
    <source>
        <dbReference type="ARBA" id="ARBA00022989"/>
    </source>
</evidence>
<evidence type="ECO:0000313" key="12">
    <source>
        <dbReference type="Proteomes" id="UP000184240"/>
    </source>
</evidence>
<dbReference type="Gene3D" id="1.10.287.130">
    <property type="match status" value="1"/>
</dbReference>
<evidence type="ECO:0000256" key="1">
    <source>
        <dbReference type="ARBA" id="ARBA00000085"/>
    </source>
</evidence>
<keyword evidence="8" id="KW-0472">Membrane</keyword>
<dbReference type="InterPro" id="IPR003594">
    <property type="entry name" value="HATPase_dom"/>
</dbReference>
<dbReference type="InterPro" id="IPR036890">
    <property type="entry name" value="HATPase_C_sf"/>
</dbReference>
<proteinExistence type="predicted"/>
<dbReference type="InterPro" id="IPR036097">
    <property type="entry name" value="HisK_dim/P_sf"/>
</dbReference>
<dbReference type="EMBL" id="FQXT01000001">
    <property type="protein sequence ID" value="SHH57212.1"/>
    <property type="molecule type" value="Genomic_DNA"/>
</dbReference>
<comment type="catalytic activity">
    <reaction evidence="1">
        <text>ATP + protein L-histidine = ADP + protein N-phospho-L-histidine.</text>
        <dbReference type="EC" id="2.7.13.3"/>
    </reaction>
</comment>
<evidence type="ECO:0000256" key="6">
    <source>
        <dbReference type="ARBA" id="ARBA00022777"/>
    </source>
</evidence>
<keyword evidence="5 8" id="KW-0812">Transmembrane</keyword>
<dbReference type="Gene3D" id="3.30.565.10">
    <property type="entry name" value="Histidine kinase-like ATPase, C-terminal domain"/>
    <property type="match status" value="1"/>
</dbReference>
<dbReference type="Proteomes" id="UP000184240">
    <property type="component" value="Unassembled WGS sequence"/>
</dbReference>
<dbReference type="InterPro" id="IPR003661">
    <property type="entry name" value="HisK_dim/P_dom"/>
</dbReference>
<keyword evidence="13" id="KW-1185">Reference proteome</keyword>
<protein>
    <recommendedName>
        <fullName evidence="2">histidine kinase</fullName>
        <ecNumber evidence="2">2.7.13.3</ecNumber>
    </recommendedName>
</protein>
<organism evidence="11 12">
    <name type="scientific">Leeuwenhoekiella palythoae</name>
    <dbReference type="NCBI Taxonomy" id="573501"/>
    <lineage>
        <taxon>Bacteria</taxon>
        <taxon>Pseudomonadati</taxon>
        <taxon>Bacteroidota</taxon>
        <taxon>Flavobacteriia</taxon>
        <taxon>Flavobacteriales</taxon>
        <taxon>Flavobacteriaceae</taxon>
        <taxon>Leeuwenhoekiella</taxon>
    </lineage>
</organism>
<evidence type="ECO:0000256" key="3">
    <source>
        <dbReference type="ARBA" id="ARBA00022553"/>
    </source>
</evidence>
<dbReference type="GO" id="GO:0000155">
    <property type="term" value="F:phosphorelay sensor kinase activity"/>
    <property type="evidence" value="ECO:0007669"/>
    <property type="project" value="InterPro"/>
</dbReference>